<evidence type="ECO:0000259" key="2">
    <source>
        <dbReference type="Pfam" id="PF22936"/>
    </source>
</evidence>
<dbReference type="PANTHER" id="PTHR47592:SF27">
    <property type="entry name" value="OS08G0421700 PROTEIN"/>
    <property type="match status" value="1"/>
</dbReference>
<dbReference type="Pfam" id="PF22936">
    <property type="entry name" value="Pol_BBD"/>
    <property type="match status" value="1"/>
</dbReference>
<protein>
    <recommendedName>
        <fullName evidence="2">Retrovirus-related Pol polyprotein from transposon TNT 1-94-like beta-barrel domain-containing protein</fullName>
    </recommendedName>
</protein>
<dbReference type="OrthoDB" id="7920740at2759"/>
<feature type="compositionally biased region" description="Low complexity" evidence="1">
    <location>
        <begin position="107"/>
        <end position="117"/>
    </location>
</feature>
<dbReference type="GO" id="GO:0003676">
    <property type="term" value="F:nucleic acid binding"/>
    <property type="evidence" value="ECO:0007669"/>
    <property type="project" value="InterPro"/>
</dbReference>
<organism evidence="3">
    <name type="scientific">Amphimedon queenslandica</name>
    <name type="common">Sponge</name>
    <dbReference type="NCBI Taxonomy" id="400682"/>
    <lineage>
        <taxon>Eukaryota</taxon>
        <taxon>Metazoa</taxon>
        <taxon>Porifera</taxon>
        <taxon>Demospongiae</taxon>
        <taxon>Heteroscleromorpha</taxon>
        <taxon>Haplosclerida</taxon>
        <taxon>Niphatidae</taxon>
        <taxon>Amphimedon</taxon>
    </lineage>
</organism>
<evidence type="ECO:0000313" key="3">
    <source>
        <dbReference type="EnsemblMetazoa" id="Aqu2.1.25376_001"/>
    </source>
</evidence>
<dbReference type="GO" id="GO:0008270">
    <property type="term" value="F:zinc ion binding"/>
    <property type="evidence" value="ECO:0007669"/>
    <property type="project" value="InterPro"/>
</dbReference>
<dbReference type="AlphaFoldDB" id="A0A1X7UC74"/>
<accession>A0A1X7UC74</accession>
<feature type="region of interest" description="Disordered" evidence="1">
    <location>
        <begin position="104"/>
        <end position="125"/>
    </location>
</feature>
<dbReference type="InterPro" id="IPR054722">
    <property type="entry name" value="PolX-like_BBD"/>
</dbReference>
<dbReference type="eggNOG" id="KOG0017">
    <property type="taxonomic scope" value="Eukaryota"/>
</dbReference>
<dbReference type="SUPFAM" id="SSF57756">
    <property type="entry name" value="Retrovirus zinc finger-like domains"/>
    <property type="match status" value="1"/>
</dbReference>
<dbReference type="EnsemblMetazoa" id="Aqu2.1.25376_001">
    <property type="protein sequence ID" value="Aqu2.1.25376_001"/>
    <property type="gene ID" value="Aqu2.1.25376"/>
</dbReference>
<proteinExistence type="predicted"/>
<sequence>MKAITEIFNELSVIGDNIEVEDKVVCLLASLPESFNMLVIVLEASPEAPEMGTVVERLLHEERKLKEKDLKSGEGAFMAKQKKKGPRCHFCKRFGHIQRNCFERQKGQNQGKGKPQQTRVNATDVKGESESEIGLIVKHALSAGANREPRTNWIIDSGATSHICNDSSYFVKIKRLKKSIDVTLGDGHILKAEGRGTVILLNRAMGQTRKCKLHNVLYVPKLTYNLLSISRAVERYLVCIQ</sequence>
<dbReference type="InParanoid" id="A0A1X7UC74"/>
<evidence type="ECO:0000256" key="1">
    <source>
        <dbReference type="SAM" id="MobiDB-lite"/>
    </source>
</evidence>
<name>A0A1X7UC74_AMPQE</name>
<feature type="domain" description="Retrovirus-related Pol polyprotein from transposon TNT 1-94-like beta-barrel" evidence="2">
    <location>
        <begin position="153"/>
        <end position="235"/>
    </location>
</feature>
<reference evidence="3" key="1">
    <citation type="submission" date="2017-05" db="UniProtKB">
        <authorList>
            <consortium name="EnsemblMetazoa"/>
        </authorList>
    </citation>
    <scope>IDENTIFICATION</scope>
</reference>
<dbReference type="Pfam" id="PF14223">
    <property type="entry name" value="Retrotran_gag_2"/>
    <property type="match status" value="1"/>
</dbReference>
<dbReference type="InterPro" id="IPR036875">
    <property type="entry name" value="Znf_CCHC_sf"/>
</dbReference>
<dbReference type="PANTHER" id="PTHR47592">
    <property type="entry name" value="PBF68 PROTEIN"/>
    <property type="match status" value="1"/>
</dbReference>
<dbReference type="OMA" id="NREPRTN"/>